<proteinExistence type="predicted"/>
<dbReference type="OrthoDB" id="537706at2759"/>
<reference evidence="2 4" key="2">
    <citation type="journal article" date="2018" name="Plant J.">
        <title>The Physcomitrella patens chromosome-scale assembly reveals moss genome structure and evolution.</title>
        <authorList>
            <person name="Lang D."/>
            <person name="Ullrich K.K."/>
            <person name="Murat F."/>
            <person name="Fuchs J."/>
            <person name="Jenkins J."/>
            <person name="Haas F.B."/>
            <person name="Piednoel M."/>
            <person name="Gundlach H."/>
            <person name="Van Bel M."/>
            <person name="Meyberg R."/>
            <person name="Vives C."/>
            <person name="Morata J."/>
            <person name="Symeonidi A."/>
            <person name="Hiss M."/>
            <person name="Muchero W."/>
            <person name="Kamisugi Y."/>
            <person name="Saleh O."/>
            <person name="Blanc G."/>
            <person name="Decker E.L."/>
            <person name="van Gessel N."/>
            <person name="Grimwood J."/>
            <person name="Hayes R.D."/>
            <person name="Graham S.W."/>
            <person name="Gunter L.E."/>
            <person name="McDaniel S.F."/>
            <person name="Hoernstein S.N.W."/>
            <person name="Larsson A."/>
            <person name="Li F.W."/>
            <person name="Perroud P.F."/>
            <person name="Phillips J."/>
            <person name="Ranjan P."/>
            <person name="Rokshar D.S."/>
            <person name="Rothfels C.J."/>
            <person name="Schneider L."/>
            <person name="Shu S."/>
            <person name="Stevenson D.W."/>
            <person name="Thummler F."/>
            <person name="Tillich M."/>
            <person name="Villarreal Aguilar J.C."/>
            <person name="Widiez T."/>
            <person name="Wong G.K."/>
            <person name="Wymore A."/>
            <person name="Zhang Y."/>
            <person name="Zimmer A.D."/>
            <person name="Quatrano R.S."/>
            <person name="Mayer K.F.X."/>
            <person name="Goodstein D."/>
            <person name="Casacuberta J.M."/>
            <person name="Vandepoele K."/>
            <person name="Reski R."/>
            <person name="Cuming A.C."/>
            <person name="Tuskan G.A."/>
            <person name="Maumus F."/>
            <person name="Salse J."/>
            <person name="Schmutz J."/>
            <person name="Rensing S.A."/>
        </authorList>
    </citation>
    <scope>NUCLEOTIDE SEQUENCE [LARGE SCALE GENOMIC DNA]</scope>
    <source>
        <strain evidence="3 4">cv. Gransden 2004</strain>
    </source>
</reference>
<name>A0A2K1KNE7_PHYPA</name>
<dbReference type="EMBL" id="ABEU02000004">
    <property type="protein sequence ID" value="PNR55287.1"/>
    <property type="molecule type" value="Genomic_DNA"/>
</dbReference>
<evidence type="ECO:0000313" key="3">
    <source>
        <dbReference type="EnsemblPlants" id="Pp3c4_13980V3.1"/>
    </source>
</evidence>
<dbReference type="EnsemblPlants" id="Pp3c4_13980V3.3">
    <property type="protein sequence ID" value="Pp3c4_13980V3.3"/>
    <property type="gene ID" value="Pp3c4_13980"/>
</dbReference>
<dbReference type="InterPro" id="IPR045287">
    <property type="entry name" value="PAB"/>
</dbReference>
<dbReference type="RefSeq" id="XP_024372675.1">
    <property type="nucleotide sequence ID" value="XM_024516907.2"/>
</dbReference>
<dbReference type="Gramene" id="Pp3c4_13980V3.3">
    <property type="protein sequence ID" value="Pp3c4_13980V3.3"/>
    <property type="gene ID" value="Pp3c4_13980"/>
</dbReference>
<feature type="region of interest" description="Disordered" evidence="1">
    <location>
        <begin position="1"/>
        <end position="31"/>
    </location>
</feature>
<dbReference type="GeneID" id="112280941"/>
<evidence type="ECO:0000313" key="4">
    <source>
        <dbReference type="Proteomes" id="UP000006727"/>
    </source>
</evidence>
<dbReference type="OMA" id="NIAQWED"/>
<accession>A0A2K1KNE7</accession>
<evidence type="ECO:0000256" key="1">
    <source>
        <dbReference type="SAM" id="MobiDB-lite"/>
    </source>
</evidence>
<gene>
    <name evidence="3" type="primary">LOC112280941</name>
    <name evidence="2" type="ORF">PHYPA_006183</name>
</gene>
<organism evidence="2">
    <name type="scientific">Physcomitrium patens</name>
    <name type="common">Spreading-leaved earth moss</name>
    <name type="synonym">Physcomitrella patens</name>
    <dbReference type="NCBI Taxonomy" id="3218"/>
    <lineage>
        <taxon>Eukaryota</taxon>
        <taxon>Viridiplantae</taxon>
        <taxon>Streptophyta</taxon>
        <taxon>Embryophyta</taxon>
        <taxon>Bryophyta</taxon>
        <taxon>Bryophytina</taxon>
        <taxon>Bryopsida</taxon>
        <taxon>Funariidae</taxon>
        <taxon>Funariales</taxon>
        <taxon>Funariaceae</taxon>
        <taxon>Physcomitrium</taxon>
    </lineage>
</organism>
<dbReference type="PaxDb" id="3218-PP1S219_67V6.1"/>
<sequence length="355" mass="38994">MKTMSSKALAVPCPPLSGGRKNSVTRGERSRGSRNNFVCFNAISNPSAALTQTEHSTFLTEVAALEPPASLQALMNVLQAKGERVVSPYNRKGIIPLAIPLTATEDGDMTALLRWPTPASGMDVPVVRVKSFGVTLLAKSPEEYIHRALVEEDVAGCSGRICESAGEVGSSLYQRGNFEASKLSSLDVYLMKKVGLFPDVFERLAMRHVENGDDISALVTAEYYASKKHFPGFGRPFVFNAELMLKVGRKLEAKDAARCALRSPWWTLGSWYADVANIAGWGEEQIEFMRERLTEEGRREDLLKGKSLEQVAVDQAAFLLDLAAVEGTWDAVREQLADYYKEGGFDDISRFISTA</sequence>
<dbReference type="Proteomes" id="UP000006727">
    <property type="component" value="Chromosome 4"/>
</dbReference>
<dbReference type="AlphaFoldDB" id="A0A2K1KNE7"/>
<dbReference type="PANTHER" id="PTHR35115:SF1">
    <property type="entry name" value="PROTEIN IN CHLOROPLAST ATPASE BIOGENESIS, CHLOROPLASTIC"/>
    <property type="match status" value="1"/>
</dbReference>
<dbReference type="PANTHER" id="PTHR35115">
    <property type="entry name" value="CYCLIN DELTA-3"/>
    <property type="match status" value="1"/>
</dbReference>
<dbReference type="Gramene" id="Pp3c4_13980V3.1">
    <property type="protein sequence ID" value="Pp3c4_13980V3.1"/>
    <property type="gene ID" value="Pp3c4_13980"/>
</dbReference>
<keyword evidence="4" id="KW-1185">Reference proteome</keyword>
<evidence type="ECO:0000313" key="2">
    <source>
        <dbReference type="EMBL" id="PNR55287.1"/>
    </source>
</evidence>
<reference evidence="3" key="3">
    <citation type="submission" date="2020-12" db="UniProtKB">
        <authorList>
            <consortium name="EnsemblPlants"/>
        </authorList>
    </citation>
    <scope>IDENTIFICATION</scope>
</reference>
<dbReference type="EnsemblPlants" id="Pp3c4_13980V3.1">
    <property type="protein sequence ID" value="Pp3c4_13980V3.1"/>
    <property type="gene ID" value="Pp3c4_13980"/>
</dbReference>
<reference evidence="2 4" key="1">
    <citation type="journal article" date="2008" name="Science">
        <title>The Physcomitrella genome reveals evolutionary insights into the conquest of land by plants.</title>
        <authorList>
            <person name="Rensing S."/>
            <person name="Lang D."/>
            <person name="Zimmer A."/>
            <person name="Terry A."/>
            <person name="Salamov A."/>
            <person name="Shapiro H."/>
            <person name="Nishiyama T."/>
            <person name="Perroud P.-F."/>
            <person name="Lindquist E."/>
            <person name="Kamisugi Y."/>
            <person name="Tanahashi T."/>
            <person name="Sakakibara K."/>
            <person name="Fujita T."/>
            <person name="Oishi K."/>
            <person name="Shin-I T."/>
            <person name="Kuroki Y."/>
            <person name="Toyoda A."/>
            <person name="Suzuki Y."/>
            <person name="Hashimoto A."/>
            <person name="Yamaguchi K."/>
            <person name="Sugano A."/>
            <person name="Kohara Y."/>
            <person name="Fujiyama A."/>
            <person name="Anterola A."/>
            <person name="Aoki S."/>
            <person name="Ashton N."/>
            <person name="Barbazuk W.B."/>
            <person name="Barker E."/>
            <person name="Bennetzen J."/>
            <person name="Bezanilla M."/>
            <person name="Blankenship R."/>
            <person name="Cho S.H."/>
            <person name="Dutcher S."/>
            <person name="Estelle M."/>
            <person name="Fawcett J.A."/>
            <person name="Gundlach H."/>
            <person name="Hanada K."/>
            <person name="Heyl A."/>
            <person name="Hicks K.A."/>
            <person name="Hugh J."/>
            <person name="Lohr M."/>
            <person name="Mayer K."/>
            <person name="Melkozernov A."/>
            <person name="Murata T."/>
            <person name="Nelson D."/>
            <person name="Pils B."/>
            <person name="Prigge M."/>
            <person name="Reiss B."/>
            <person name="Renner T."/>
            <person name="Rombauts S."/>
            <person name="Rushton P."/>
            <person name="Sanderfoot A."/>
            <person name="Schween G."/>
            <person name="Shiu S.-H."/>
            <person name="Stueber K."/>
            <person name="Theodoulou F.L."/>
            <person name="Tu H."/>
            <person name="Van de Peer Y."/>
            <person name="Verrier P.J."/>
            <person name="Waters E."/>
            <person name="Wood A."/>
            <person name="Yang L."/>
            <person name="Cove D."/>
            <person name="Cuming A."/>
            <person name="Hasebe M."/>
            <person name="Lucas S."/>
            <person name="Mishler D.B."/>
            <person name="Reski R."/>
            <person name="Grigoriev I."/>
            <person name="Quatrano R.S."/>
            <person name="Boore J.L."/>
        </authorList>
    </citation>
    <scope>NUCLEOTIDE SEQUENCE [LARGE SCALE GENOMIC DNA]</scope>
    <source>
        <strain evidence="3 4">cv. Gransden 2004</strain>
    </source>
</reference>
<dbReference type="Gramene" id="Pp3c4_13980V3.2">
    <property type="protein sequence ID" value="Pp3c4_13980V3.2"/>
    <property type="gene ID" value="Pp3c4_13980"/>
</dbReference>
<protein>
    <submittedName>
        <fullName evidence="2 3">Uncharacterized protein</fullName>
    </submittedName>
</protein>
<dbReference type="EnsemblPlants" id="Pp3c4_13980V3.2">
    <property type="protein sequence ID" value="Pp3c4_13980V3.2"/>
    <property type="gene ID" value="Pp3c4_13980"/>
</dbReference>